<dbReference type="EMBL" id="JAMRYU010000009">
    <property type="protein sequence ID" value="MDC4240510.1"/>
    <property type="molecule type" value="Genomic_DNA"/>
</dbReference>
<gene>
    <name evidence="1" type="ORF">NE398_10085</name>
</gene>
<proteinExistence type="predicted"/>
<sequence>MKILFSVLKYKLITNESINIGILFHNLDTDQRVFETISKWSRLKSFDDEIDIKYFRIMLDGIKEEIQSNLFTDTVEFYMKEYVKRFYNEMRFSEIYEDYTEDFIEFIEYNKKNFLRYDYEKKDRPNKTEQISYMKRLMKAKEIEYSVKNPLGTHQETIKYDYIVGEYAFKFFSFENKNLDILIHTAKAWAYTAEEMKDRYKTIFVYDVDINTNKFNTIIDILSKPAYKLLKFDDTLDFILDKYNAKKRIF</sequence>
<dbReference type="RefSeq" id="WP_272470337.1">
    <property type="nucleotide sequence ID" value="NZ_JAMRYU010000009.1"/>
</dbReference>
<protein>
    <submittedName>
        <fullName evidence="1">DUF3037 domain-containing protein</fullName>
    </submittedName>
</protein>
<evidence type="ECO:0000313" key="1">
    <source>
        <dbReference type="EMBL" id="MDC4240510.1"/>
    </source>
</evidence>
<dbReference type="InterPro" id="IPR021398">
    <property type="entry name" value="DUF3037"/>
</dbReference>
<name>A0A9X3XJG8_9CLOT</name>
<comment type="caution">
    <text evidence="1">The sequence shown here is derived from an EMBL/GenBank/DDBJ whole genome shotgun (WGS) entry which is preliminary data.</text>
</comment>
<dbReference type="AlphaFoldDB" id="A0A9X3XJG8"/>
<dbReference type="Pfam" id="PF11236">
    <property type="entry name" value="DUF3037"/>
    <property type="match status" value="1"/>
</dbReference>
<dbReference type="Proteomes" id="UP001141183">
    <property type="component" value="Unassembled WGS sequence"/>
</dbReference>
<keyword evidence="2" id="KW-1185">Reference proteome</keyword>
<accession>A0A9X3XJG8</accession>
<organism evidence="1 2">
    <name type="scientific">Clostridium tertium</name>
    <dbReference type="NCBI Taxonomy" id="1559"/>
    <lineage>
        <taxon>Bacteria</taxon>
        <taxon>Bacillati</taxon>
        <taxon>Bacillota</taxon>
        <taxon>Clostridia</taxon>
        <taxon>Eubacteriales</taxon>
        <taxon>Clostridiaceae</taxon>
        <taxon>Clostridium</taxon>
    </lineage>
</organism>
<evidence type="ECO:0000313" key="2">
    <source>
        <dbReference type="Proteomes" id="UP001141183"/>
    </source>
</evidence>
<reference evidence="1" key="1">
    <citation type="submission" date="2022-05" db="EMBL/GenBank/DDBJ databases">
        <title>Draft genome sequence of Clostridium tertium strain CP3 isolated from Peru.</title>
        <authorList>
            <person name="Hurtado R."/>
            <person name="Lima L."/>
            <person name="Sousa T."/>
            <person name="Jaiswal A.K."/>
            <person name="Tiwari S."/>
            <person name="Maturrano L."/>
            <person name="Brenig B."/>
            <person name="Azevedo V."/>
        </authorList>
    </citation>
    <scope>NUCLEOTIDE SEQUENCE</scope>
    <source>
        <strain evidence="1">CP3</strain>
    </source>
</reference>